<proteinExistence type="predicted"/>
<keyword evidence="2" id="KW-1133">Transmembrane helix</keyword>
<keyword evidence="2" id="KW-0812">Transmembrane</keyword>
<evidence type="ECO:0000313" key="4">
    <source>
        <dbReference type="Proteomes" id="UP000011523"/>
    </source>
</evidence>
<feature type="region of interest" description="Disordered" evidence="1">
    <location>
        <begin position="1"/>
        <end position="28"/>
    </location>
</feature>
<gene>
    <name evidence="3" type="ORF">C472_02454</name>
</gene>
<feature type="transmembrane region" description="Helical" evidence="2">
    <location>
        <begin position="52"/>
        <end position="74"/>
    </location>
</feature>
<evidence type="ECO:0000256" key="2">
    <source>
        <dbReference type="SAM" id="Phobius"/>
    </source>
</evidence>
<evidence type="ECO:0000313" key="3">
    <source>
        <dbReference type="EMBL" id="ELZ39971.1"/>
    </source>
</evidence>
<comment type="caution">
    <text evidence="3">The sequence shown here is derived from an EMBL/GenBank/DDBJ whole genome shotgun (WGS) entry which is preliminary data.</text>
</comment>
<dbReference type="AlphaFoldDB" id="M0DWU9"/>
<feature type="compositionally biased region" description="Basic and acidic residues" evidence="1">
    <location>
        <begin position="15"/>
        <end position="28"/>
    </location>
</feature>
<sequence>MTETLSETADPADGATERESVGEATERDAPEYDAVDRYWIVRQAVEDALMNVFWTFVLLGFGLALLAGGVLAMFGNGDSQISLLVGVALVGLGVGNVAVALDVSIPFLSAD</sequence>
<protein>
    <submittedName>
        <fullName evidence="3">Uncharacterized protein</fullName>
    </submittedName>
</protein>
<organism evidence="3 4">
    <name type="scientific">Halorubrum tebenquichense DSM 14210</name>
    <dbReference type="NCBI Taxonomy" id="1227485"/>
    <lineage>
        <taxon>Archaea</taxon>
        <taxon>Methanobacteriati</taxon>
        <taxon>Methanobacteriota</taxon>
        <taxon>Stenosarchaea group</taxon>
        <taxon>Halobacteria</taxon>
        <taxon>Halobacteriales</taxon>
        <taxon>Haloferacaceae</taxon>
        <taxon>Halorubrum</taxon>
    </lineage>
</organism>
<evidence type="ECO:0000256" key="1">
    <source>
        <dbReference type="SAM" id="MobiDB-lite"/>
    </source>
</evidence>
<name>M0DWU9_9EURY</name>
<dbReference type="EMBL" id="AOJD01000022">
    <property type="protein sequence ID" value="ELZ39971.1"/>
    <property type="molecule type" value="Genomic_DNA"/>
</dbReference>
<keyword evidence="4" id="KW-1185">Reference proteome</keyword>
<feature type="transmembrane region" description="Helical" evidence="2">
    <location>
        <begin position="81"/>
        <end position="101"/>
    </location>
</feature>
<keyword evidence="2" id="KW-0472">Membrane</keyword>
<dbReference type="PATRIC" id="fig|1227485.3.peg.466"/>
<dbReference type="Proteomes" id="UP000011523">
    <property type="component" value="Unassembled WGS sequence"/>
</dbReference>
<reference evidence="3 4" key="1">
    <citation type="journal article" date="2014" name="PLoS Genet.">
        <title>Phylogenetically driven sequencing of extremely halophilic archaea reveals strategies for static and dynamic osmo-response.</title>
        <authorList>
            <person name="Becker E.A."/>
            <person name="Seitzer P.M."/>
            <person name="Tritt A."/>
            <person name="Larsen D."/>
            <person name="Krusor M."/>
            <person name="Yao A.I."/>
            <person name="Wu D."/>
            <person name="Madern D."/>
            <person name="Eisen J.A."/>
            <person name="Darling A.E."/>
            <person name="Facciotti M.T."/>
        </authorList>
    </citation>
    <scope>NUCLEOTIDE SEQUENCE [LARGE SCALE GENOMIC DNA]</scope>
    <source>
        <strain evidence="3 4">DSM 14210</strain>
    </source>
</reference>
<accession>M0DWU9</accession>